<reference evidence="1 2" key="1">
    <citation type="submission" date="2018-11" db="EMBL/GenBank/DDBJ databases">
        <authorList>
            <consortium name="Pathogen Informatics"/>
        </authorList>
    </citation>
    <scope>NUCLEOTIDE SEQUENCE [LARGE SCALE GENOMIC DNA]</scope>
</reference>
<dbReference type="AlphaFoldDB" id="A0A183FG12"/>
<accession>A0A3P7Y2M2</accession>
<dbReference type="EMBL" id="UZAH01025491">
    <property type="protein sequence ID" value="VDO64934.1"/>
    <property type="molecule type" value="Genomic_DNA"/>
</dbReference>
<accession>A0A183FG12</accession>
<proteinExistence type="predicted"/>
<reference evidence="3" key="2">
    <citation type="submission" date="2019-09" db="UniProtKB">
        <authorList>
            <consortium name="WormBaseParasite"/>
        </authorList>
    </citation>
    <scope>IDENTIFICATION</scope>
</reference>
<evidence type="ECO:0000313" key="2">
    <source>
        <dbReference type="Proteomes" id="UP000050761"/>
    </source>
</evidence>
<dbReference type="WBParaSite" id="HPBE_0000553501-mRNA-1">
    <property type="protein sequence ID" value="HPBE_0000553501-mRNA-1"/>
    <property type="gene ID" value="HPBE_0000553501"/>
</dbReference>
<name>A0A183FG12_HELPZ</name>
<gene>
    <name evidence="1" type="ORF">HPBE_LOCUS5536</name>
</gene>
<keyword evidence="2" id="KW-1185">Reference proteome</keyword>
<evidence type="ECO:0000313" key="1">
    <source>
        <dbReference type="EMBL" id="VDO64934.1"/>
    </source>
</evidence>
<protein>
    <submittedName>
        <fullName evidence="3">Sm domain-containing protein</fullName>
    </submittedName>
</protein>
<organism evidence="2 3">
    <name type="scientific">Heligmosomoides polygyrus</name>
    <name type="common">Parasitic roundworm</name>
    <dbReference type="NCBI Taxonomy" id="6339"/>
    <lineage>
        <taxon>Eukaryota</taxon>
        <taxon>Metazoa</taxon>
        <taxon>Ecdysozoa</taxon>
        <taxon>Nematoda</taxon>
        <taxon>Chromadorea</taxon>
        <taxon>Rhabditida</taxon>
        <taxon>Rhabditina</taxon>
        <taxon>Rhabditomorpha</taxon>
        <taxon>Strongyloidea</taxon>
        <taxon>Heligmosomidae</taxon>
        <taxon>Heligmosomoides</taxon>
    </lineage>
</organism>
<evidence type="ECO:0000313" key="3">
    <source>
        <dbReference type="WBParaSite" id="HPBE_0000553501-mRNA-1"/>
    </source>
</evidence>
<sequence length="95" mass="10740">MDGASTTLADLHTVLQSLIDRNGDRLEAKEAKRCQIYIDGRWLLETLMFNPDSCIHLTDGEREEYRSAERDNSDATEEAVKAMLRVRLPSIQSSA</sequence>
<dbReference type="OrthoDB" id="5903454at2759"/>
<dbReference type="Proteomes" id="UP000050761">
    <property type="component" value="Unassembled WGS sequence"/>
</dbReference>